<reference evidence="4" key="1">
    <citation type="submission" date="2012-02" db="EMBL/GenBank/DDBJ databases">
        <title>Complete sequence of Desulfitobacterium dichloroeliminans LMG P-21439.</title>
        <authorList>
            <person name="Lucas S."/>
            <person name="Han J."/>
            <person name="Lapidus A."/>
            <person name="Cheng J.-F."/>
            <person name="Goodwin L."/>
            <person name="Pitluck S."/>
            <person name="Peters L."/>
            <person name="Ovchinnikova G."/>
            <person name="Teshima H."/>
            <person name="Detter J.C."/>
            <person name="Han C."/>
            <person name="Tapia R."/>
            <person name="Land M."/>
            <person name="Hauser L."/>
            <person name="Kyrpides N."/>
            <person name="Ivanova N."/>
            <person name="Pagani I."/>
            <person name="Kruse T."/>
            <person name="de Vos W.M."/>
            <person name="Boon N."/>
            <person name="Smidt H."/>
            <person name="Woyke T."/>
        </authorList>
    </citation>
    <scope>NUCLEOTIDE SEQUENCE [LARGE SCALE GENOMIC DNA]</scope>
    <source>
        <strain evidence="4">LMG P-21439 / DCA1</strain>
    </source>
</reference>
<organism evidence="3 4">
    <name type="scientific">Desulfitobacterium dichloroeliminans (strain LMG P-21439 / DCA1)</name>
    <dbReference type="NCBI Taxonomy" id="871963"/>
    <lineage>
        <taxon>Bacteria</taxon>
        <taxon>Bacillati</taxon>
        <taxon>Bacillota</taxon>
        <taxon>Clostridia</taxon>
        <taxon>Eubacteriales</taxon>
        <taxon>Desulfitobacteriaceae</taxon>
        <taxon>Desulfitobacterium</taxon>
    </lineage>
</organism>
<accession>L0F430</accession>
<feature type="transmembrane region" description="Helical" evidence="1">
    <location>
        <begin position="35"/>
        <end position="53"/>
    </location>
</feature>
<evidence type="ECO:0000256" key="1">
    <source>
        <dbReference type="SAM" id="Phobius"/>
    </source>
</evidence>
<evidence type="ECO:0000313" key="3">
    <source>
        <dbReference type="EMBL" id="AGA67927.1"/>
    </source>
</evidence>
<dbReference type="Pfam" id="PF14317">
    <property type="entry name" value="YcxB"/>
    <property type="match status" value="1"/>
</dbReference>
<dbReference type="RefSeq" id="WP_015260934.1">
    <property type="nucleotide sequence ID" value="NC_019903.1"/>
</dbReference>
<feature type="domain" description="YcxB-like C-terminal" evidence="2">
    <location>
        <begin position="107"/>
        <end position="163"/>
    </location>
</feature>
<keyword evidence="4" id="KW-1185">Reference proteome</keyword>
<dbReference type="KEGG" id="ddl:Desdi_0381"/>
<sequence length="173" mass="20207">MEITYSLSEEDYLKFNLFHIKNSEPAKQALKKQRFLGPVIFMAFAAFLSLTGNRPTEEVFIVFALLSVLWFIYYPKYFYRYVTRNSKTLLRAGRNDDLFCEHHMDLADEGIVDTTARGETKLNWAGIQAIREDEDNLYLYNSSISAYILPKRDLDNPDELKRILEENTQKALS</sequence>
<dbReference type="OrthoDB" id="339559at2"/>
<evidence type="ECO:0000313" key="4">
    <source>
        <dbReference type="Proteomes" id="UP000010797"/>
    </source>
</evidence>
<name>L0F430_DESDL</name>
<evidence type="ECO:0000259" key="2">
    <source>
        <dbReference type="Pfam" id="PF14317"/>
    </source>
</evidence>
<dbReference type="HOGENOM" id="CLU_104164_0_0_9"/>
<proteinExistence type="predicted"/>
<dbReference type="InterPro" id="IPR025588">
    <property type="entry name" value="YcxB-like_C"/>
</dbReference>
<keyword evidence="1" id="KW-0812">Transmembrane</keyword>
<keyword evidence="1" id="KW-0472">Membrane</keyword>
<keyword evidence="1" id="KW-1133">Transmembrane helix</keyword>
<dbReference type="Proteomes" id="UP000010797">
    <property type="component" value="Chromosome"/>
</dbReference>
<dbReference type="AlphaFoldDB" id="L0F430"/>
<feature type="transmembrane region" description="Helical" evidence="1">
    <location>
        <begin position="59"/>
        <end position="79"/>
    </location>
</feature>
<protein>
    <recommendedName>
        <fullName evidence="2">YcxB-like C-terminal domain-containing protein</fullName>
    </recommendedName>
</protein>
<gene>
    <name evidence="3" type="ordered locus">Desdi_0381</name>
</gene>
<dbReference type="EMBL" id="CP003344">
    <property type="protein sequence ID" value="AGA67927.1"/>
    <property type="molecule type" value="Genomic_DNA"/>
</dbReference>
<dbReference type="eggNOG" id="ENOG5031Z19">
    <property type="taxonomic scope" value="Bacteria"/>
</dbReference>
<dbReference type="STRING" id="871963.Desdi_0381"/>